<organism evidence="1 2">
    <name type="scientific">Paenibacillus typhae</name>
    <dbReference type="NCBI Taxonomy" id="1174501"/>
    <lineage>
        <taxon>Bacteria</taxon>
        <taxon>Bacillati</taxon>
        <taxon>Bacillota</taxon>
        <taxon>Bacilli</taxon>
        <taxon>Bacillales</taxon>
        <taxon>Paenibacillaceae</taxon>
        <taxon>Paenibacillus</taxon>
    </lineage>
</organism>
<name>A0A1G9ACZ5_9BACL</name>
<sequence>MNTRVEEITAILDTISIEIVVPLRRKVIDETAFSKLFELMDELQSLLCDQNFMPKKLVKILFHVYTQLDMQAEYVRSEEVKKEFITYLTIMRSKMRGIFEERVPLNADMKEISLKDIMESSGITDQREVIDKFKKLYE</sequence>
<dbReference type="AlphaFoldDB" id="A0A1G9ACZ5"/>
<gene>
    <name evidence="1" type="ORF">SAMN05216192_13620</name>
</gene>
<keyword evidence="2" id="KW-1185">Reference proteome</keyword>
<proteinExistence type="predicted"/>
<dbReference type="OrthoDB" id="2619178at2"/>
<dbReference type="RefSeq" id="WP_090717642.1">
    <property type="nucleotide sequence ID" value="NZ_CBCSKY010000038.1"/>
</dbReference>
<dbReference type="Proteomes" id="UP000199050">
    <property type="component" value="Unassembled WGS sequence"/>
</dbReference>
<accession>A0A1G9ACZ5</accession>
<protein>
    <submittedName>
        <fullName evidence="1">Uncharacterized protein</fullName>
    </submittedName>
</protein>
<dbReference type="EMBL" id="FNDX01000036">
    <property type="protein sequence ID" value="SDK25262.1"/>
    <property type="molecule type" value="Genomic_DNA"/>
</dbReference>
<dbReference type="STRING" id="1174501.SAMN05216192_13620"/>
<evidence type="ECO:0000313" key="1">
    <source>
        <dbReference type="EMBL" id="SDK25262.1"/>
    </source>
</evidence>
<evidence type="ECO:0000313" key="2">
    <source>
        <dbReference type="Proteomes" id="UP000199050"/>
    </source>
</evidence>
<reference evidence="2" key="1">
    <citation type="submission" date="2016-10" db="EMBL/GenBank/DDBJ databases">
        <authorList>
            <person name="Varghese N."/>
            <person name="Submissions S."/>
        </authorList>
    </citation>
    <scope>NUCLEOTIDE SEQUENCE [LARGE SCALE GENOMIC DNA]</scope>
    <source>
        <strain evidence="2">CGMCC 1.11012</strain>
    </source>
</reference>